<dbReference type="AlphaFoldDB" id="A0A3N0DYD6"/>
<evidence type="ECO:0000313" key="7">
    <source>
        <dbReference type="EMBL" id="RNL80587.1"/>
    </source>
</evidence>
<gene>
    <name evidence="7" type="ORF">EFW17_22840</name>
</gene>
<dbReference type="PANTHER" id="PTHR42789:SF1">
    <property type="entry name" value="D-ISOMER SPECIFIC 2-HYDROXYACID DEHYDROGENASE FAMILY PROTEIN (AFU_ORTHOLOGUE AFUA_6G10090)"/>
    <property type="match status" value="1"/>
</dbReference>
<proteinExistence type="inferred from homology"/>
<evidence type="ECO:0000256" key="3">
    <source>
        <dbReference type="ARBA" id="ARBA00023027"/>
    </source>
</evidence>
<feature type="domain" description="D-isomer specific 2-hydroxyacid dehydrogenase catalytic" evidence="5">
    <location>
        <begin position="3"/>
        <end position="319"/>
    </location>
</feature>
<organism evidence="7 8">
    <name type="scientific">Halostreptopolyspora alba</name>
    <dbReference type="NCBI Taxonomy" id="2487137"/>
    <lineage>
        <taxon>Bacteria</taxon>
        <taxon>Bacillati</taxon>
        <taxon>Actinomycetota</taxon>
        <taxon>Actinomycetes</taxon>
        <taxon>Streptosporangiales</taxon>
        <taxon>Nocardiopsidaceae</taxon>
        <taxon>Halostreptopolyspora</taxon>
    </lineage>
</organism>
<evidence type="ECO:0000259" key="6">
    <source>
        <dbReference type="Pfam" id="PF02826"/>
    </source>
</evidence>
<dbReference type="InterPro" id="IPR050857">
    <property type="entry name" value="D-2-hydroxyacid_DH"/>
</dbReference>
<dbReference type="RefSeq" id="WP_123203504.1">
    <property type="nucleotide sequence ID" value="NZ_RJMB01000037.1"/>
</dbReference>
<name>A0A3N0DYD6_9ACTN</name>
<evidence type="ECO:0000259" key="5">
    <source>
        <dbReference type="Pfam" id="PF00389"/>
    </source>
</evidence>
<dbReference type="InterPro" id="IPR006140">
    <property type="entry name" value="D-isomer_DH_NAD-bd"/>
</dbReference>
<sequence>MRILVADTFPQESREALARRGHECHYEPTTTSDQLPGVLTGFDAVIVRSTKVTADAFEAADSLRLVIRAGSGTNTIDCHAARLRGVHVCNVPGRNAAAVAELTLGLLLAIDRRIPDNVAELRQGQWNKKEYGQARGIMGRRVGVLGLGQIGLAFAERVAALGTDVYTVAKEGRDEDTLERARRIGVTFVDSPRTLAATCDVLSIHVPANSRTRGLVGRDLLDALQPGAIVLNTSRGDVLDEDALLEAMAAKDVRAGLDVFSGEPATGTGTFDSPLARHPNTYGTHHIGASTEQAQQAVADGVVEIIDAFEAGSVLHCVNHESEVAALNPDGAS</sequence>
<dbReference type="Gene3D" id="3.40.50.720">
    <property type="entry name" value="NAD(P)-binding Rossmann-like Domain"/>
    <property type="match status" value="2"/>
</dbReference>
<dbReference type="PANTHER" id="PTHR42789">
    <property type="entry name" value="D-ISOMER SPECIFIC 2-HYDROXYACID DEHYDROGENASE FAMILY PROTEIN (AFU_ORTHOLOGUE AFUA_6G10090)"/>
    <property type="match status" value="1"/>
</dbReference>
<dbReference type="SUPFAM" id="SSF51735">
    <property type="entry name" value="NAD(P)-binding Rossmann-fold domains"/>
    <property type="match status" value="1"/>
</dbReference>
<evidence type="ECO:0000256" key="2">
    <source>
        <dbReference type="ARBA" id="ARBA00023002"/>
    </source>
</evidence>
<keyword evidence="3" id="KW-0520">NAD</keyword>
<dbReference type="SUPFAM" id="SSF52283">
    <property type="entry name" value="Formate/glycerate dehydrogenase catalytic domain-like"/>
    <property type="match status" value="1"/>
</dbReference>
<dbReference type="GO" id="GO:0016616">
    <property type="term" value="F:oxidoreductase activity, acting on the CH-OH group of donors, NAD or NADP as acceptor"/>
    <property type="evidence" value="ECO:0007669"/>
    <property type="project" value="InterPro"/>
</dbReference>
<dbReference type="Pfam" id="PF02826">
    <property type="entry name" value="2-Hacid_dh_C"/>
    <property type="match status" value="1"/>
</dbReference>
<dbReference type="Pfam" id="PF00389">
    <property type="entry name" value="2-Hacid_dh"/>
    <property type="match status" value="1"/>
</dbReference>
<keyword evidence="2 4" id="KW-0560">Oxidoreductase</keyword>
<dbReference type="OrthoDB" id="117809at2"/>
<dbReference type="Proteomes" id="UP000269198">
    <property type="component" value="Unassembled WGS sequence"/>
</dbReference>
<evidence type="ECO:0000313" key="8">
    <source>
        <dbReference type="Proteomes" id="UP000269198"/>
    </source>
</evidence>
<keyword evidence="8" id="KW-1185">Reference proteome</keyword>
<accession>A0A3N0DYD6</accession>
<comment type="caution">
    <text evidence="7">The sequence shown here is derived from an EMBL/GenBank/DDBJ whole genome shotgun (WGS) entry which is preliminary data.</text>
</comment>
<evidence type="ECO:0000256" key="1">
    <source>
        <dbReference type="ARBA" id="ARBA00005854"/>
    </source>
</evidence>
<protein>
    <submittedName>
        <fullName evidence="7">Hydroxyacid dehydrogenase</fullName>
    </submittedName>
</protein>
<reference evidence="7 8" key="1">
    <citation type="submission" date="2018-11" db="EMBL/GenBank/DDBJ databases">
        <title>The genome draft of YIM 96095.</title>
        <authorList>
            <person name="Tang S.-K."/>
            <person name="Chunyu W.-X."/>
            <person name="Feng Y.-Z."/>
        </authorList>
    </citation>
    <scope>NUCLEOTIDE SEQUENCE [LARGE SCALE GENOMIC DNA]</scope>
    <source>
        <strain evidence="7 8">YIM 96095</strain>
    </source>
</reference>
<comment type="similarity">
    <text evidence="1 4">Belongs to the D-isomer specific 2-hydroxyacid dehydrogenase family.</text>
</comment>
<dbReference type="InterPro" id="IPR006139">
    <property type="entry name" value="D-isomer_2_OHA_DH_cat_dom"/>
</dbReference>
<evidence type="ECO:0000256" key="4">
    <source>
        <dbReference type="RuleBase" id="RU003719"/>
    </source>
</evidence>
<dbReference type="EMBL" id="RJMB01000037">
    <property type="protein sequence ID" value="RNL80587.1"/>
    <property type="molecule type" value="Genomic_DNA"/>
</dbReference>
<dbReference type="PROSITE" id="PS00671">
    <property type="entry name" value="D_2_HYDROXYACID_DH_3"/>
    <property type="match status" value="1"/>
</dbReference>
<dbReference type="InterPro" id="IPR029753">
    <property type="entry name" value="D-isomer_DH_CS"/>
</dbReference>
<dbReference type="InterPro" id="IPR036291">
    <property type="entry name" value="NAD(P)-bd_dom_sf"/>
</dbReference>
<feature type="domain" description="D-isomer specific 2-hydroxyacid dehydrogenase NAD-binding" evidence="6">
    <location>
        <begin position="104"/>
        <end position="288"/>
    </location>
</feature>
<dbReference type="GO" id="GO:0051287">
    <property type="term" value="F:NAD binding"/>
    <property type="evidence" value="ECO:0007669"/>
    <property type="project" value="InterPro"/>
</dbReference>